<evidence type="ECO:0000256" key="4">
    <source>
        <dbReference type="SAM" id="MobiDB-lite"/>
    </source>
</evidence>
<dbReference type="Proteomes" id="UP001410795">
    <property type="component" value="Unassembled WGS sequence"/>
</dbReference>
<dbReference type="Pfam" id="PF13377">
    <property type="entry name" value="Peripla_BP_3"/>
    <property type="match status" value="1"/>
</dbReference>
<dbReference type="SUPFAM" id="SSF47413">
    <property type="entry name" value="lambda repressor-like DNA-binding domains"/>
    <property type="match status" value="1"/>
</dbReference>
<keyword evidence="3" id="KW-0804">Transcription</keyword>
<dbReference type="PANTHER" id="PTHR30146">
    <property type="entry name" value="LACI-RELATED TRANSCRIPTIONAL REPRESSOR"/>
    <property type="match status" value="1"/>
</dbReference>
<evidence type="ECO:0000259" key="5">
    <source>
        <dbReference type="PROSITE" id="PS50932"/>
    </source>
</evidence>
<dbReference type="PROSITE" id="PS00356">
    <property type="entry name" value="HTH_LACI_1"/>
    <property type="match status" value="1"/>
</dbReference>
<keyword evidence="1" id="KW-0805">Transcription regulation</keyword>
<name>A0ABP7BFX8_9MICO</name>
<keyword evidence="2 6" id="KW-0238">DNA-binding</keyword>
<dbReference type="RefSeq" id="WP_221857965.1">
    <property type="nucleotide sequence ID" value="NZ_BAAAYV010000006.1"/>
</dbReference>
<dbReference type="CDD" id="cd01392">
    <property type="entry name" value="HTH_LacI"/>
    <property type="match status" value="1"/>
</dbReference>
<dbReference type="EMBL" id="BAAAYV010000006">
    <property type="protein sequence ID" value="GAA3657450.1"/>
    <property type="molecule type" value="Genomic_DNA"/>
</dbReference>
<protein>
    <submittedName>
        <fullName evidence="6">LacI family DNA-binding transcriptional regulator</fullName>
    </submittedName>
</protein>
<dbReference type="SUPFAM" id="SSF53822">
    <property type="entry name" value="Periplasmic binding protein-like I"/>
    <property type="match status" value="1"/>
</dbReference>
<dbReference type="PROSITE" id="PS50932">
    <property type="entry name" value="HTH_LACI_2"/>
    <property type="match status" value="1"/>
</dbReference>
<feature type="region of interest" description="Disordered" evidence="4">
    <location>
        <begin position="282"/>
        <end position="303"/>
    </location>
</feature>
<dbReference type="SMART" id="SM00354">
    <property type="entry name" value="HTH_LACI"/>
    <property type="match status" value="1"/>
</dbReference>
<dbReference type="Pfam" id="PF00356">
    <property type="entry name" value="LacI"/>
    <property type="match status" value="1"/>
</dbReference>
<dbReference type="CDD" id="cd06267">
    <property type="entry name" value="PBP1_LacI_sugar_binding-like"/>
    <property type="match status" value="1"/>
</dbReference>
<dbReference type="GO" id="GO:0003677">
    <property type="term" value="F:DNA binding"/>
    <property type="evidence" value="ECO:0007669"/>
    <property type="project" value="UniProtKB-KW"/>
</dbReference>
<evidence type="ECO:0000256" key="2">
    <source>
        <dbReference type="ARBA" id="ARBA00023125"/>
    </source>
</evidence>
<dbReference type="InterPro" id="IPR046335">
    <property type="entry name" value="LacI/GalR-like_sensor"/>
</dbReference>
<dbReference type="Gene3D" id="3.40.50.2300">
    <property type="match status" value="2"/>
</dbReference>
<comment type="caution">
    <text evidence="6">The sequence shown here is derived from an EMBL/GenBank/DDBJ whole genome shotgun (WGS) entry which is preliminary data.</text>
</comment>
<evidence type="ECO:0000313" key="6">
    <source>
        <dbReference type="EMBL" id="GAA3657450.1"/>
    </source>
</evidence>
<proteinExistence type="predicted"/>
<dbReference type="InterPro" id="IPR000843">
    <property type="entry name" value="HTH_LacI"/>
</dbReference>
<dbReference type="InterPro" id="IPR010982">
    <property type="entry name" value="Lambda_DNA-bd_dom_sf"/>
</dbReference>
<evidence type="ECO:0000313" key="7">
    <source>
        <dbReference type="Proteomes" id="UP001410795"/>
    </source>
</evidence>
<dbReference type="PANTHER" id="PTHR30146:SF109">
    <property type="entry name" value="HTH-TYPE TRANSCRIPTIONAL REGULATOR GALS"/>
    <property type="match status" value="1"/>
</dbReference>
<feature type="domain" description="HTH lacI-type" evidence="5">
    <location>
        <begin position="5"/>
        <end position="61"/>
    </location>
</feature>
<keyword evidence="7" id="KW-1185">Reference proteome</keyword>
<accession>A0ABP7BFX8</accession>
<organism evidence="6 7">
    <name type="scientific">Microbacterium marinilacus</name>
    <dbReference type="NCBI Taxonomy" id="415209"/>
    <lineage>
        <taxon>Bacteria</taxon>
        <taxon>Bacillati</taxon>
        <taxon>Actinomycetota</taxon>
        <taxon>Actinomycetes</taxon>
        <taxon>Micrococcales</taxon>
        <taxon>Microbacteriaceae</taxon>
        <taxon>Microbacterium</taxon>
    </lineage>
</organism>
<evidence type="ECO:0000256" key="1">
    <source>
        <dbReference type="ARBA" id="ARBA00023015"/>
    </source>
</evidence>
<dbReference type="Gene3D" id="1.10.260.40">
    <property type="entry name" value="lambda repressor-like DNA-binding domains"/>
    <property type="match status" value="1"/>
</dbReference>
<dbReference type="PRINTS" id="PR00036">
    <property type="entry name" value="HTHLACI"/>
</dbReference>
<sequence>MADRVTMKDVARAAGVSPATVSFVLNRTAGQTISPRTSERVRDAAHRLGYTPHRIARALREGSSRTVVLTTGPLPGGHSLESFIAGLDDELRSLGYALLVVRGEQAADLVEAVSPRAVIDLASAYEQRGAPWEGGWASGLASHGEAQLRHLVGRGHRHIAFAMPSQVLPTLTGVRFALARQAAGRLALPPVRPLALGEDRHASAASVRELRATHPDVTAIAAFDDDTALLVLAGMADTGLAAPDDLAVIGFDDSRHAALWRPALTTVRIDAASYGRRAARRALGLPGDDPQPRASVVVERETT</sequence>
<evidence type="ECO:0000256" key="3">
    <source>
        <dbReference type="ARBA" id="ARBA00023163"/>
    </source>
</evidence>
<gene>
    <name evidence="6" type="ORF">GCM10022202_17260</name>
</gene>
<reference evidence="7" key="1">
    <citation type="journal article" date="2019" name="Int. J. Syst. Evol. Microbiol.">
        <title>The Global Catalogue of Microorganisms (GCM) 10K type strain sequencing project: providing services to taxonomists for standard genome sequencing and annotation.</title>
        <authorList>
            <consortium name="The Broad Institute Genomics Platform"/>
            <consortium name="The Broad Institute Genome Sequencing Center for Infectious Disease"/>
            <person name="Wu L."/>
            <person name="Ma J."/>
        </authorList>
    </citation>
    <scope>NUCLEOTIDE SEQUENCE [LARGE SCALE GENOMIC DNA]</scope>
    <source>
        <strain evidence="7">JCM 16546</strain>
    </source>
</reference>
<dbReference type="InterPro" id="IPR028082">
    <property type="entry name" value="Peripla_BP_I"/>
</dbReference>